<sequence length="901" mass="102238">MLGAYAQGYDVTGTVQGVADKTPLIGATVVITNRVDDVTITGSTTDVEGKFRIEKVAPGKYTLKVQYLGYSTFRKPIEIENAAVNVGTLALIEEATNLGEVQIIGKIPPGEQKGDTTQFNAEAFKTAPDASAQDLVQKMPGITVQDGALQAQGENVQQILIDGKPFFGTDVSTALQNLPASVIANIQVFDKKSDKAELSGFDDGERIKTINIITKPSRKIGRFGRTSVGYGSDNRYQAGASVNFFSDERRITVTGLSNNINTLNFTADPNNGGGERPQNGIINTNGFGLNYSETFGEKLEVSGSYFYNNRRSVTTQQRFRDFVLPTDSGQVYTEENRNTNNDANHTLRMRIDYNINERNRIRFRPSIYLQNFNNNSYFLGRTQNDFNPLNQSTNNAHGDNVNSDINNNFLYSHRFLKPGRSITFNLRTGYHMDNADSYRLAENIFYSRLRDSTEILNQYTNLDRKGFDWEGEVSFTEPLGKNGQLELEYEVGNRVNDSDKRTYDYLESNNDYSGLNIPLSNTFTNNYITQEAEAGYRYNTEKLKFQVEASFQEATLKNKQEFPMSANLNRSFQSVLPSARFEYKFSEANNLEFNYRASTIAPSVGQLQDVIDYSNPLQVRVGNTNLNQSYQNWTRLQYRSHNPNTNRTFYSSVWGTFIKNYITNSTLIAQEPLQINEEVTLGRGAQLIRPVNLNGYWDVRSYFSYGQPVNFISSNINLGGGFGHTSRPGLINNEINVANSSSFRLGLSLSSNISERIDFNISTRANYNIVKNTLRPALNNNYFSQTTRLRYNWIFWKGFVYRTDLHHQAYSGLSDLSNNFLLWNMSVGKKIFRNQRGEINLNVYDLLKQNNSIWRNISDAYVEDVQTNVLQRYFMLSFTYNIRYFGVGTSQKDFEGQPQRD</sequence>
<accession>A0A5M6DTT1</accession>
<dbReference type="AlphaFoldDB" id="A0A5M6DTT1"/>
<comment type="caution">
    <text evidence="2">The sequence shown here is derived from an EMBL/GenBank/DDBJ whole genome shotgun (WGS) entry which is preliminary data.</text>
</comment>
<gene>
    <name evidence="2" type="ORF">F0145_00185</name>
</gene>
<dbReference type="Gene3D" id="2.60.40.1120">
    <property type="entry name" value="Carboxypeptidase-like, regulatory domain"/>
    <property type="match status" value="1"/>
</dbReference>
<proteinExistence type="predicted"/>
<protein>
    <submittedName>
        <fullName evidence="2">Outer membrane beta-barrel protein</fullName>
    </submittedName>
</protein>
<feature type="domain" description="Outer membrane protein beta-barrel" evidence="1">
    <location>
        <begin position="413"/>
        <end position="880"/>
    </location>
</feature>
<dbReference type="EMBL" id="VWSF01000001">
    <property type="protein sequence ID" value="KAA5549612.1"/>
    <property type="molecule type" value="Genomic_DNA"/>
</dbReference>
<evidence type="ECO:0000259" key="1">
    <source>
        <dbReference type="Pfam" id="PF14905"/>
    </source>
</evidence>
<dbReference type="InterPro" id="IPR041700">
    <property type="entry name" value="OMP_b-brl_3"/>
</dbReference>
<organism evidence="2 3">
    <name type="scientific">Adhaeribacter rhizoryzae</name>
    <dbReference type="NCBI Taxonomy" id="2607907"/>
    <lineage>
        <taxon>Bacteria</taxon>
        <taxon>Pseudomonadati</taxon>
        <taxon>Bacteroidota</taxon>
        <taxon>Cytophagia</taxon>
        <taxon>Cytophagales</taxon>
        <taxon>Hymenobacteraceae</taxon>
        <taxon>Adhaeribacter</taxon>
    </lineage>
</organism>
<dbReference type="SUPFAM" id="SSF49464">
    <property type="entry name" value="Carboxypeptidase regulatory domain-like"/>
    <property type="match status" value="1"/>
</dbReference>
<name>A0A5M6DTT1_9BACT</name>
<dbReference type="Proteomes" id="UP000323426">
    <property type="component" value="Unassembled WGS sequence"/>
</dbReference>
<dbReference type="InterPro" id="IPR008969">
    <property type="entry name" value="CarboxyPept-like_regulatory"/>
</dbReference>
<evidence type="ECO:0000313" key="2">
    <source>
        <dbReference type="EMBL" id="KAA5549612.1"/>
    </source>
</evidence>
<reference evidence="2 3" key="1">
    <citation type="submission" date="2019-09" db="EMBL/GenBank/DDBJ databases">
        <title>Genome sequence and assembly of Adhaeribacter sp.</title>
        <authorList>
            <person name="Chhetri G."/>
        </authorList>
    </citation>
    <scope>NUCLEOTIDE SEQUENCE [LARGE SCALE GENOMIC DNA]</scope>
    <source>
        <strain evidence="2 3">DK36</strain>
    </source>
</reference>
<keyword evidence="3" id="KW-1185">Reference proteome</keyword>
<evidence type="ECO:0000313" key="3">
    <source>
        <dbReference type="Proteomes" id="UP000323426"/>
    </source>
</evidence>
<dbReference type="Pfam" id="PF13715">
    <property type="entry name" value="CarbopepD_reg_2"/>
    <property type="match status" value="1"/>
</dbReference>
<dbReference type="Pfam" id="PF14905">
    <property type="entry name" value="OMP_b-brl_3"/>
    <property type="match status" value="1"/>
</dbReference>
<dbReference type="SUPFAM" id="SSF56935">
    <property type="entry name" value="Porins"/>
    <property type="match status" value="1"/>
</dbReference>